<organism evidence="2 3">
    <name type="scientific">Sinisalibacter lacisalsi</name>
    <dbReference type="NCBI Taxonomy" id="1526570"/>
    <lineage>
        <taxon>Bacteria</taxon>
        <taxon>Pseudomonadati</taxon>
        <taxon>Pseudomonadota</taxon>
        <taxon>Alphaproteobacteria</taxon>
        <taxon>Rhodobacterales</taxon>
        <taxon>Roseobacteraceae</taxon>
        <taxon>Sinisalibacter</taxon>
    </lineage>
</organism>
<evidence type="ECO:0000256" key="1">
    <source>
        <dbReference type="SAM" id="Phobius"/>
    </source>
</evidence>
<keyword evidence="1" id="KW-0812">Transmembrane</keyword>
<protein>
    <submittedName>
        <fullName evidence="2">Uncharacterized protein</fullName>
    </submittedName>
</protein>
<reference evidence="3" key="1">
    <citation type="journal article" date="2019" name="Int. J. Syst. Evol. Microbiol.">
        <title>The Global Catalogue of Microorganisms (GCM) 10K type strain sequencing project: providing services to taxonomists for standard genome sequencing and annotation.</title>
        <authorList>
            <consortium name="The Broad Institute Genomics Platform"/>
            <consortium name="The Broad Institute Genome Sequencing Center for Infectious Disease"/>
            <person name="Wu L."/>
            <person name="Ma J."/>
        </authorList>
    </citation>
    <scope>NUCLEOTIDE SEQUENCE [LARGE SCALE GENOMIC DNA]</scope>
    <source>
        <strain evidence="3">CGMCC 1.12922</strain>
    </source>
</reference>
<dbReference type="EMBL" id="BMGI01000002">
    <property type="protein sequence ID" value="GGD29230.1"/>
    <property type="molecule type" value="Genomic_DNA"/>
</dbReference>
<proteinExistence type="predicted"/>
<feature type="transmembrane region" description="Helical" evidence="1">
    <location>
        <begin position="37"/>
        <end position="55"/>
    </location>
</feature>
<keyword evidence="1" id="KW-0472">Membrane</keyword>
<keyword evidence="1" id="KW-1133">Transmembrane helix</keyword>
<dbReference type="InterPro" id="IPR006311">
    <property type="entry name" value="TAT_signal"/>
</dbReference>
<name>A0ABQ1QIT3_9RHOB</name>
<accession>A0ABQ1QIT3</accession>
<evidence type="ECO:0000313" key="2">
    <source>
        <dbReference type="EMBL" id="GGD29230.1"/>
    </source>
</evidence>
<sequence>MAPGRRLFFLALAGGSAAAALWLLASAIRADALSGQVFFALMPLAMLFGIAWQKLTDKGE</sequence>
<evidence type="ECO:0000313" key="3">
    <source>
        <dbReference type="Proteomes" id="UP000617355"/>
    </source>
</evidence>
<dbReference type="PROSITE" id="PS51318">
    <property type="entry name" value="TAT"/>
    <property type="match status" value="1"/>
</dbReference>
<keyword evidence="3" id="KW-1185">Reference proteome</keyword>
<comment type="caution">
    <text evidence="2">The sequence shown here is derived from an EMBL/GenBank/DDBJ whole genome shotgun (WGS) entry which is preliminary data.</text>
</comment>
<dbReference type="Proteomes" id="UP000617355">
    <property type="component" value="Unassembled WGS sequence"/>
</dbReference>
<gene>
    <name evidence="2" type="ORF">GCM10011358_11600</name>
</gene>
<dbReference type="RefSeq" id="WP_188526706.1">
    <property type="nucleotide sequence ID" value="NZ_BMGI01000002.1"/>
</dbReference>